<gene>
    <name evidence="1" type="ORF">PACTADRAFT_49653</name>
</gene>
<dbReference type="Proteomes" id="UP000094236">
    <property type="component" value="Unassembled WGS sequence"/>
</dbReference>
<accession>A0A1E4TWZ8</accession>
<dbReference type="PANTHER" id="PTHR39214:SF1">
    <property type="entry name" value="MICROBODY (PEROXISOME) BIOGENESIS PROTEIN PEROXIN 8 (EUROFUNG)"/>
    <property type="match status" value="1"/>
</dbReference>
<reference evidence="2" key="1">
    <citation type="submission" date="2016-05" db="EMBL/GenBank/DDBJ databases">
        <title>Comparative genomics of biotechnologically important yeasts.</title>
        <authorList>
            <consortium name="DOE Joint Genome Institute"/>
            <person name="Riley R."/>
            <person name="Haridas S."/>
            <person name="Wolfe K.H."/>
            <person name="Lopes M.R."/>
            <person name="Hittinger C.T."/>
            <person name="Goker M."/>
            <person name="Salamov A."/>
            <person name="Wisecaver J."/>
            <person name="Long T.M."/>
            <person name="Aerts A.L."/>
            <person name="Barry K."/>
            <person name="Choi C."/>
            <person name="Clum A."/>
            <person name="Coughlan A.Y."/>
            <person name="Deshpande S."/>
            <person name="Douglass A.P."/>
            <person name="Hanson S.J."/>
            <person name="Klenk H.-P."/>
            <person name="Labutti K."/>
            <person name="Lapidus A."/>
            <person name="Lindquist E."/>
            <person name="Lipzen A."/>
            <person name="Meier-Kolthoff J.P."/>
            <person name="Ohm R.A."/>
            <person name="Otillar R.P."/>
            <person name="Pangilinan J."/>
            <person name="Peng Y."/>
            <person name="Rokas A."/>
            <person name="Rosa C.A."/>
            <person name="Scheuner C."/>
            <person name="Sibirny A.A."/>
            <person name="Slot J.C."/>
            <person name="Stielow J.B."/>
            <person name="Sun H."/>
            <person name="Kurtzman C.P."/>
            <person name="Blackwell M."/>
            <person name="Grigoriev I.V."/>
            <person name="Jeffries T.W."/>
        </authorList>
    </citation>
    <scope>NUCLEOTIDE SEQUENCE [LARGE SCALE GENOMIC DNA]</scope>
    <source>
        <strain evidence="2">NRRL Y-2460</strain>
    </source>
</reference>
<evidence type="ECO:0000313" key="1">
    <source>
        <dbReference type="EMBL" id="ODV96280.1"/>
    </source>
</evidence>
<proteinExistence type="predicted"/>
<dbReference type="EMBL" id="KV454013">
    <property type="protein sequence ID" value="ODV96280.1"/>
    <property type="molecule type" value="Genomic_DNA"/>
</dbReference>
<dbReference type="OrthoDB" id="2357318at2759"/>
<evidence type="ECO:0008006" key="3">
    <source>
        <dbReference type="Google" id="ProtNLM"/>
    </source>
</evidence>
<dbReference type="STRING" id="669874.A0A1E4TWZ8"/>
<dbReference type="PANTHER" id="PTHR39214">
    <property type="entry name" value="MICROBODY (PEROXISOME) BIOGENESIS PROTEIN PEROXIN 8 (EUROFUNG)"/>
    <property type="match status" value="1"/>
</dbReference>
<evidence type="ECO:0000313" key="2">
    <source>
        <dbReference type="Proteomes" id="UP000094236"/>
    </source>
</evidence>
<dbReference type="InterPro" id="IPR055334">
    <property type="entry name" value="PEX8-like"/>
</dbReference>
<organism evidence="1 2">
    <name type="scientific">Pachysolen tannophilus NRRL Y-2460</name>
    <dbReference type="NCBI Taxonomy" id="669874"/>
    <lineage>
        <taxon>Eukaryota</taxon>
        <taxon>Fungi</taxon>
        <taxon>Dikarya</taxon>
        <taxon>Ascomycota</taxon>
        <taxon>Saccharomycotina</taxon>
        <taxon>Pichiomycetes</taxon>
        <taxon>Pachysolenaceae</taxon>
        <taxon>Pachysolen</taxon>
    </lineage>
</organism>
<name>A0A1E4TWZ8_PACTA</name>
<dbReference type="AlphaFoldDB" id="A0A1E4TWZ8"/>
<sequence length="638" mass="73821">MSQGIQIQKELDLFVNSLASKAIATPKQTLSNLSYFYPLIKNQRNVELLTFTFIKYCSVFFNDNKLINSKVNYSVLECFNYIVISKFRISQPHLSFKDFYKGLQAGILNYINSDRGGGNYHWKLLPVLSGILLSIDQRDNFFNNIAIERDILKTDTYFINLFQTCILKTLNDPSCLQNFEILSLSLICLSISLSHIRANVNLPFDHFENFLVDLVFENGIVNGLLKNKQDDDPILKNLSNLALLIEYCFEKNKNFNDIDLTLNKITSVTNNINSVYKSDKPTNYQFLKKIVFTVVIIFQSIINIFSHKHKFLQIQFSRKFLINLYNLNFVIDEIGTGGFSSYNFIYHHSIGYLISNDLNTAEIICKTLLSGINFNALNDNHVELENLKFLLIYMENIVGSCSDELRLDLILPFVFDLINNSRNFFRMQTENDLIIYKPIAEGSHSVFLKFLGILNSNNNNFNIDANLNYIRLNILGYFDQLLRQFPKILSLDQFITSLTKLSTLLMDEMNSVIYFQNPGYYKIFINTLFDKCISYDDNEFLSTPDNNIPQLKTTKSALIFSFINIIPFIPTSDFLYYLKITANNVLSSLKSKDERIFLTNSMFDAILDVNKIDSQKENLGIQWWYSNINNDNNEIAKL</sequence>
<keyword evidence="2" id="KW-1185">Reference proteome</keyword>
<protein>
    <recommendedName>
        <fullName evidence="3">Peroxisomal biogenesis factor 8</fullName>
    </recommendedName>
</protein>